<organism evidence="3 4">
    <name type="scientific">Bacteroides pyogenes JCM 6292</name>
    <dbReference type="NCBI Taxonomy" id="1235809"/>
    <lineage>
        <taxon>Bacteria</taxon>
        <taxon>Pseudomonadati</taxon>
        <taxon>Bacteroidota</taxon>
        <taxon>Bacteroidia</taxon>
        <taxon>Bacteroidales</taxon>
        <taxon>Bacteroidaceae</taxon>
        <taxon>Bacteroides</taxon>
    </lineage>
</organism>
<dbReference type="InterPro" id="IPR047951">
    <property type="entry name" value="Transpos_ISL3"/>
</dbReference>
<comment type="caution">
    <text evidence="3">The sequence shown here is derived from an EMBL/GenBank/DDBJ whole genome shotgun (WGS) entry which is preliminary data.</text>
</comment>
<feature type="domain" description="Transposase IS204/IS1001/IS1096/IS1165 helix-turn-helix" evidence="2">
    <location>
        <begin position="93"/>
        <end position="144"/>
    </location>
</feature>
<accession>W4PCZ9</accession>
<gene>
    <name evidence="3" type="ORF">JCM6292_3858</name>
</gene>
<dbReference type="EMBL" id="BAIQ01000094">
    <property type="protein sequence ID" value="GAE17268.1"/>
    <property type="molecule type" value="Genomic_DNA"/>
</dbReference>
<dbReference type="PANTHER" id="PTHR33498:SF1">
    <property type="entry name" value="TRANSPOSASE FOR INSERTION SEQUENCE ELEMENT IS1557"/>
    <property type="match status" value="1"/>
</dbReference>
<evidence type="ECO:0000313" key="3">
    <source>
        <dbReference type="EMBL" id="GAE17268.1"/>
    </source>
</evidence>
<dbReference type="Pfam" id="PF13542">
    <property type="entry name" value="HTH_Tnp_ISL3"/>
    <property type="match status" value="1"/>
</dbReference>
<dbReference type="InterPro" id="IPR032877">
    <property type="entry name" value="Transposase_HTH"/>
</dbReference>
<feature type="domain" description="Transposase IS204/IS1001/IS1096/IS1165 DDE" evidence="1">
    <location>
        <begin position="159"/>
        <end position="394"/>
    </location>
</feature>
<dbReference type="InterPro" id="IPR002560">
    <property type="entry name" value="Transposase_DDE"/>
</dbReference>
<name>W4PCZ9_9BACE</name>
<reference evidence="3 4" key="1">
    <citation type="journal article" date="2014" name="Genome Announc.">
        <title>Draft Genome Sequences of Three Strains of Bacteroides pyogenes Isolated from a Cat and Swine.</title>
        <authorList>
            <person name="Sakamoto M."/>
            <person name="Oshima K."/>
            <person name="Suda W."/>
            <person name="Kitamura K."/>
            <person name="Iida T."/>
            <person name="Hattori M."/>
            <person name="Ohkuma M."/>
        </authorList>
    </citation>
    <scope>NUCLEOTIDE SEQUENCE [LARGE SCALE GENOMIC DNA]</scope>
    <source>
        <strain evidence="3 4">JCM 6292</strain>
    </source>
</reference>
<evidence type="ECO:0000313" key="4">
    <source>
        <dbReference type="Proteomes" id="UP000018861"/>
    </source>
</evidence>
<proteinExistence type="predicted"/>
<dbReference type="Pfam" id="PF01610">
    <property type="entry name" value="DDE_Tnp_ISL3"/>
    <property type="match status" value="1"/>
</dbReference>
<dbReference type="NCBIfam" id="NF033550">
    <property type="entry name" value="transpos_ISL3"/>
    <property type="match status" value="1"/>
</dbReference>
<dbReference type="PANTHER" id="PTHR33498">
    <property type="entry name" value="TRANSPOSASE FOR INSERTION SEQUENCE ELEMENT IS1557"/>
    <property type="match status" value="1"/>
</dbReference>
<protein>
    <submittedName>
        <fullName evidence="3">Transposase-like protein of ISAtc1</fullName>
    </submittedName>
</protein>
<sequence>MDSKEIFTSALGLQSPWSVIRAEFQINESGTKELHLWLAFEKGFLFTAPDGSQSTAYDTLDKTWRHLNFFQHHCYIHCKVPRIRYGENKIAMVSVPWARPHSGFTLLFEAYSMLLIEEEMPVSSVSEVTQVTAPRIWRVFKYWVNEAYERSDWSNVRRIGVDETSRRKGHCYITQFVDLDAHRTLFAVEGKDSETFGAFKTELQRKGGDPEKIKLISMDMSPAFISGRDEYFPQAEIVFDKFHLVQYLNKALDEVRKAEHKNCDLLKCERYTFLRNRSKLSQEKLRKLDKMLISYPNIGEAYGLREGFMDTYLVPDKEEAKGYLAFWCDVAIDAKLEPFRKFVNTIKAHWSGIVSYFENRGVTNGVLEGINSKIQLAKRRARGYSNVDNFIRMIYYMSGKLDMAYPHDSL</sequence>
<dbReference type="AlphaFoldDB" id="W4PCZ9"/>
<evidence type="ECO:0000259" key="1">
    <source>
        <dbReference type="Pfam" id="PF01610"/>
    </source>
</evidence>
<dbReference type="Proteomes" id="UP000018861">
    <property type="component" value="Unassembled WGS sequence"/>
</dbReference>
<evidence type="ECO:0000259" key="2">
    <source>
        <dbReference type="Pfam" id="PF13542"/>
    </source>
</evidence>